<keyword evidence="3" id="KW-1185">Reference proteome</keyword>
<dbReference type="RefSeq" id="WP_244272762.1">
    <property type="nucleotide sequence ID" value="NZ_FOHU01000029.1"/>
</dbReference>
<name>A0A1I0H0P7_9FIRM</name>
<sequence>LTIAEEVGDGEVYLNNVTVKGETFIRGGGKDSIYINGGQYNKITVQKTSSGNIRIVATNAAGLEIIISEAAAGEAIILEGSFDSITIEADDVNIVTQGETNIEEVVVKEGVSGTLVSLGNDTIITKLVADARIGVEGEGTIIETSGKEVRNTIFEKTPERITTPSSGGGGGGGGGGGSSIVAVSAINVTGNAVLGATLTAAPNPSNATGSYQWQRSDNGTDGWTNIGTNSNTYTIVAGDAGKYIRVTFTATGNYTGQITSGAKEKQIAEGMISIAAIPGVTAPATGRMPVTEIIETHQYTGTVTWDPAHNPFQAGTVYTANILLTAKAGWTLTGVAENFFTVAGATTTNIEDTGVVTAIFPSTPSAPTIQSANTNEDGTEIFMSFNKAMNDPINAEGNFYFTENAATRYFSSISLVPHHNSEMILAIDDAPIAHGASLQLYYSPGYITSTDGGSLASVTNYHVNNNKLTAIKDLPTGTIVYDSQSYWQHRTGLNYSGTGENEPVEWIVVAEGHYSTTPNNDSVTLLSNEMIGRYKYDGVPPVSSDWEDSELRNWLNTTFYNHFSNSFKDNILSTLVPNKTYDSDIISHTTDKVFMPSTTELGATLYTYTRVVGSNWGYFTDNTSRRAHFSYPNTRSGEYISYWTRSPGTITGDGVIRVFNGSVDDAPAPAMHEGFGVYPVININGNAKVNNGGEIVVW</sequence>
<proteinExistence type="predicted"/>
<evidence type="ECO:0000259" key="1">
    <source>
        <dbReference type="Pfam" id="PF19789"/>
    </source>
</evidence>
<dbReference type="AlphaFoldDB" id="A0A1I0H0P7"/>
<protein>
    <recommendedName>
        <fullName evidence="1">DUF6273 domain-containing protein</fullName>
    </recommendedName>
</protein>
<dbReference type="EMBL" id="FOHU01000029">
    <property type="protein sequence ID" value="SET76366.1"/>
    <property type="molecule type" value="Genomic_DNA"/>
</dbReference>
<feature type="domain" description="DUF6273" evidence="1">
    <location>
        <begin position="522"/>
        <end position="683"/>
    </location>
</feature>
<dbReference type="Pfam" id="PF19789">
    <property type="entry name" value="DUF6273"/>
    <property type="match status" value="1"/>
</dbReference>
<dbReference type="InterPro" id="IPR046240">
    <property type="entry name" value="DUF6273"/>
</dbReference>
<feature type="non-terminal residue" evidence="2">
    <location>
        <position position="1"/>
    </location>
</feature>
<evidence type="ECO:0000313" key="2">
    <source>
        <dbReference type="EMBL" id="SET76366.1"/>
    </source>
</evidence>
<evidence type="ECO:0000313" key="3">
    <source>
        <dbReference type="Proteomes" id="UP000199568"/>
    </source>
</evidence>
<reference evidence="2 3" key="1">
    <citation type="submission" date="2016-10" db="EMBL/GenBank/DDBJ databases">
        <authorList>
            <person name="de Groot N.N."/>
        </authorList>
    </citation>
    <scope>NUCLEOTIDE SEQUENCE [LARGE SCALE GENOMIC DNA]</scope>
    <source>
        <strain evidence="2 3">DSM 18979</strain>
    </source>
</reference>
<dbReference type="STRING" id="426128.SAMN05660297_03422"/>
<accession>A0A1I0H0P7</accession>
<dbReference type="Proteomes" id="UP000199568">
    <property type="component" value="Unassembled WGS sequence"/>
</dbReference>
<gene>
    <name evidence="2" type="ORF">SAMN05660297_03422</name>
</gene>
<dbReference type="Gene3D" id="2.60.40.2700">
    <property type="match status" value="1"/>
</dbReference>
<organism evidence="2 3">
    <name type="scientific">Natronincola peptidivorans</name>
    <dbReference type="NCBI Taxonomy" id="426128"/>
    <lineage>
        <taxon>Bacteria</taxon>
        <taxon>Bacillati</taxon>
        <taxon>Bacillota</taxon>
        <taxon>Clostridia</taxon>
        <taxon>Peptostreptococcales</taxon>
        <taxon>Natronincolaceae</taxon>
        <taxon>Natronincola</taxon>
    </lineage>
</organism>